<feature type="compositionally biased region" description="Pro residues" evidence="1">
    <location>
        <begin position="68"/>
        <end position="78"/>
    </location>
</feature>
<evidence type="ECO:0000259" key="2">
    <source>
        <dbReference type="Pfam" id="PF04782"/>
    </source>
</evidence>
<reference evidence="4 5" key="1">
    <citation type="journal article" date="2019" name="Plant Biotechnol. J.">
        <title>The red bayberry genome and genetic basis of sex determination.</title>
        <authorList>
            <person name="Jia H.M."/>
            <person name="Jia H.J."/>
            <person name="Cai Q.L."/>
            <person name="Wang Y."/>
            <person name="Zhao H.B."/>
            <person name="Yang W.F."/>
            <person name="Wang G.Y."/>
            <person name="Li Y.H."/>
            <person name="Zhan D.L."/>
            <person name="Shen Y.T."/>
            <person name="Niu Q.F."/>
            <person name="Chang L."/>
            <person name="Qiu J."/>
            <person name="Zhao L."/>
            <person name="Xie H.B."/>
            <person name="Fu W.Y."/>
            <person name="Jin J."/>
            <person name="Li X.W."/>
            <person name="Jiao Y."/>
            <person name="Zhou C.C."/>
            <person name="Tu T."/>
            <person name="Chai C.Y."/>
            <person name="Gao J.L."/>
            <person name="Fan L.J."/>
            <person name="van de Weg E."/>
            <person name="Wang J.Y."/>
            <person name="Gao Z.S."/>
        </authorList>
    </citation>
    <scope>NUCLEOTIDE SEQUENCE [LARGE SCALE GENOMIC DNA]</scope>
    <source>
        <tissue evidence="4">Leaves</tissue>
    </source>
</reference>
<accession>A0A6A1UT49</accession>
<feature type="region of interest" description="Disordered" evidence="1">
    <location>
        <begin position="165"/>
        <end position="201"/>
    </location>
</feature>
<dbReference type="AlphaFoldDB" id="A0A6A1UT49"/>
<evidence type="ECO:0008006" key="6">
    <source>
        <dbReference type="Google" id="ProtNLM"/>
    </source>
</evidence>
<dbReference type="InterPro" id="IPR006867">
    <property type="entry name" value="DUF632"/>
</dbReference>
<dbReference type="PANTHER" id="PTHR21450:SF19">
    <property type="entry name" value="F5M15.15"/>
    <property type="match status" value="1"/>
</dbReference>
<protein>
    <recommendedName>
        <fullName evidence="6">DUF632 domain-containing protein</fullName>
    </recommendedName>
</protein>
<evidence type="ECO:0000313" key="5">
    <source>
        <dbReference type="Proteomes" id="UP000516437"/>
    </source>
</evidence>
<feature type="compositionally biased region" description="Basic and acidic residues" evidence="1">
    <location>
        <begin position="190"/>
        <end position="200"/>
    </location>
</feature>
<evidence type="ECO:0000256" key="1">
    <source>
        <dbReference type="SAM" id="MobiDB-lite"/>
    </source>
</evidence>
<dbReference type="InterPro" id="IPR006868">
    <property type="entry name" value="DUF630"/>
</dbReference>
<dbReference type="PANTHER" id="PTHR21450">
    <property type="entry name" value="PROTEIN ALTERED PHOSPHATE STARVATION RESPONSE 1"/>
    <property type="match status" value="1"/>
</dbReference>
<dbReference type="EMBL" id="RXIC02000026">
    <property type="protein sequence ID" value="KAB1203579.1"/>
    <property type="molecule type" value="Genomic_DNA"/>
</dbReference>
<dbReference type="Pfam" id="PF04782">
    <property type="entry name" value="DUF632"/>
    <property type="match status" value="1"/>
</dbReference>
<feature type="domain" description="DUF632" evidence="2">
    <location>
        <begin position="206"/>
        <end position="514"/>
    </location>
</feature>
<sequence>MGCGNSKLDDPPPVALCRDRCNFLEEALSQSYALADAHVAYMQSLRTLGPALHRFFTLITEHSDSDQPDPPKSSPPPHHAYSSSNSDHNTNPRIEFHPTEAEDTEKEVDYFNQRHDYYLNHNQTLAPSPPPPSNSAWDFLNFFDAYERYEPQFDHKEEIPDFEHEPVEKKTEEHEKSHSAANVSDENNDISEKDRPDTHAGTRVVSEAMREIHALFDKASDSGNEVSKLFEIRVFRYEKVAVNQAVSFKVLNAITPSLPRRSMEKFSPLMKKIGPDHDAVGLTSGNISSTLEKLCMWEKKLYNEVKAEEKLLTTHEKKCKQLKRMNERGAEAYKVDSTQSLISDLSTKMKISIQVVDRISITINEMRDEELREQINKLILGLRGMWEGMLDCHRCQSQAVGEGKILDGITSTEKFGYPELEAGMQLKFQLQNCKLSFFNWIDAQRAHCKALNGWLLRCLLHEPEETHDGLVPFSPGKIGAPPVFVICNRWSQVMDRISEKEVIESMQRVLTSLNQLLEPLLVELQQRSVADKDMESKLKILDREELKIQKLVQAQEKKMGNNIIVLRRSEMANTSSLLSGLKQTFGAMERFTADCVEAYEELCQRIQEDRCM</sequence>
<dbReference type="OrthoDB" id="658187at2759"/>
<name>A0A6A1UT49_9ROSI</name>
<feature type="domain" description="DUF630" evidence="3">
    <location>
        <begin position="1"/>
        <end position="57"/>
    </location>
</feature>
<evidence type="ECO:0000313" key="4">
    <source>
        <dbReference type="EMBL" id="KAB1203579.1"/>
    </source>
</evidence>
<gene>
    <name evidence="4" type="ORF">CJ030_MR8G015402</name>
</gene>
<dbReference type="Pfam" id="PF04783">
    <property type="entry name" value="DUF630"/>
    <property type="match status" value="1"/>
</dbReference>
<feature type="region of interest" description="Disordered" evidence="1">
    <location>
        <begin position="62"/>
        <end position="105"/>
    </location>
</feature>
<organism evidence="4 5">
    <name type="scientific">Morella rubra</name>
    <name type="common">Chinese bayberry</name>
    <dbReference type="NCBI Taxonomy" id="262757"/>
    <lineage>
        <taxon>Eukaryota</taxon>
        <taxon>Viridiplantae</taxon>
        <taxon>Streptophyta</taxon>
        <taxon>Embryophyta</taxon>
        <taxon>Tracheophyta</taxon>
        <taxon>Spermatophyta</taxon>
        <taxon>Magnoliopsida</taxon>
        <taxon>eudicotyledons</taxon>
        <taxon>Gunneridae</taxon>
        <taxon>Pentapetalae</taxon>
        <taxon>rosids</taxon>
        <taxon>fabids</taxon>
        <taxon>Fagales</taxon>
        <taxon>Myricaceae</taxon>
        <taxon>Morella</taxon>
    </lineage>
</organism>
<dbReference type="Proteomes" id="UP000516437">
    <property type="component" value="Chromosome 8"/>
</dbReference>
<keyword evidence="5" id="KW-1185">Reference proteome</keyword>
<feature type="compositionally biased region" description="Basic and acidic residues" evidence="1">
    <location>
        <begin position="165"/>
        <end position="178"/>
    </location>
</feature>
<comment type="caution">
    <text evidence="4">The sequence shown here is derived from an EMBL/GenBank/DDBJ whole genome shotgun (WGS) entry which is preliminary data.</text>
</comment>
<proteinExistence type="predicted"/>
<evidence type="ECO:0000259" key="3">
    <source>
        <dbReference type="Pfam" id="PF04783"/>
    </source>
</evidence>